<dbReference type="Proteomes" id="UP000246991">
    <property type="component" value="Unassembled WGS sequence"/>
</dbReference>
<evidence type="ECO:0000313" key="2">
    <source>
        <dbReference type="Proteomes" id="UP000246991"/>
    </source>
</evidence>
<gene>
    <name evidence="1" type="ORF">C7212DRAFT_348324</name>
</gene>
<protein>
    <recommendedName>
        <fullName evidence="3">t-SNARE coiled-coil homology domain-containing protein</fullName>
    </recommendedName>
</protein>
<dbReference type="EMBL" id="PYWC01000110">
    <property type="protein sequence ID" value="PWW72281.1"/>
    <property type="molecule type" value="Genomic_DNA"/>
</dbReference>
<dbReference type="OrthoDB" id="5401906at2759"/>
<evidence type="ECO:0000313" key="1">
    <source>
        <dbReference type="EMBL" id="PWW72281.1"/>
    </source>
</evidence>
<sequence length="129" mass="14750">MLSSKLLRLLIGSHQFHHELRGGLNPIARRGFACTPGGASPRSEEFHLLDKDVTILKTRVNDIKLDLKDLHRTIDKKFDDVGRKFDDVHRKIDVKFDRLMLLIVGCVVLKGGFDIYREEHKGFTGEKKA</sequence>
<evidence type="ECO:0008006" key="3">
    <source>
        <dbReference type="Google" id="ProtNLM"/>
    </source>
</evidence>
<comment type="caution">
    <text evidence="1">The sequence shown here is derived from an EMBL/GenBank/DDBJ whole genome shotgun (WGS) entry which is preliminary data.</text>
</comment>
<reference evidence="1 2" key="1">
    <citation type="submission" date="2018-03" db="EMBL/GenBank/DDBJ databases">
        <title>Genomes of Pezizomycetes fungi and the evolution of truffles.</title>
        <authorList>
            <person name="Murat C."/>
            <person name="Payen T."/>
            <person name="Noel B."/>
            <person name="Kuo A."/>
            <person name="Martin F.M."/>
        </authorList>
    </citation>
    <scope>NUCLEOTIDE SEQUENCE [LARGE SCALE GENOMIC DNA]</scope>
    <source>
        <strain evidence="1">091103-1</strain>
    </source>
</reference>
<proteinExistence type="predicted"/>
<organism evidence="1 2">
    <name type="scientific">Tuber magnatum</name>
    <name type="common">white Piedmont truffle</name>
    <dbReference type="NCBI Taxonomy" id="42249"/>
    <lineage>
        <taxon>Eukaryota</taxon>
        <taxon>Fungi</taxon>
        <taxon>Dikarya</taxon>
        <taxon>Ascomycota</taxon>
        <taxon>Pezizomycotina</taxon>
        <taxon>Pezizomycetes</taxon>
        <taxon>Pezizales</taxon>
        <taxon>Tuberaceae</taxon>
        <taxon>Tuber</taxon>
    </lineage>
</organism>
<keyword evidence="2" id="KW-1185">Reference proteome</keyword>
<name>A0A317SGF9_9PEZI</name>
<dbReference type="AlphaFoldDB" id="A0A317SGF9"/>
<accession>A0A317SGF9</accession>